<dbReference type="GO" id="GO:0004190">
    <property type="term" value="F:aspartic-type endopeptidase activity"/>
    <property type="evidence" value="ECO:0007669"/>
    <property type="project" value="InterPro"/>
</dbReference>
<dbReference type="PRINTS" id="PR00792">
    <property type="entry name" value="PEPSIN"/>
</dbReference>
<proteinExistence type="inferred from homology"/>
<keyword evidence="7" id="KW-1185">Reference proteome</keyword>
<dbReference type="InterPro" id="IPR001461">
    <property type="entry name" value="Aspartic_peptidase_A1"/>
</dbReference>
<comment type="similarity">
    <text evidence="1">Belongs to the peptidase A1 family.</text>
</comment>
<feature type="active site" evidence="2">
    <location>
        <position position="166"/>
    </location>
</feature>
<dbReference type="PANTHER" id="PTHR13683:SF775">
    <property type="entry name" value="EUKARYOTIC ASPARTYL PROTEASE FAMILY PROTEIN"/>
    <property type="match status" value="1"/>
</dbReference>
<dbReference type="InterPro" id="IPR032861">
    <property type="entry name" value="TAXi_N"/>
</dbReference>
<evidence type="ECO:0000259" key="5">
    <source>
        <dbReference type="PROSITE" id="PS51767"/>
    </source>
</evidence>
<dbReference type="EMBL" id="CAMAPE010000045">
    <property type="protein sequence ID" value="CAH9103558.1"/>
    <property type="molecule type" value="Genomic_DNA"/>
</dbReference>
<evidence type="ECO:0000313" key="7">
    <source>
        <dbReference type="Proteomes" id="UP001152484"/>
    </source>
</evidence>
<feature type="domain" description="Peptidase A1" evidence="5">
    <location>
        <begin position="148"/>
        <end position="467"/>
    </location>
</feature>
<evidence type="ECO:0000256" key="1">
    <source>
        <dbReference type="ARBA" id="ARBA00007447"/>
    </source>
</evidence>
<dbReference type="AlphaFoldDB" id="A0A9P0ZHM1"/>
<dbReference type="InterPro" id="IPR033121">
    <property type="entry name" value="PEPTIDASE_A1"/>
</dbReference>
<evidence type="ECO:0000256" key="2">
    <source>
        <dbReference type="PIRSR" id="PIRSR601461-1"/>
    </source>
</evidence>
<evidence type="ECO:0000313" key="6">
    <source>
        <dbReference type="EMBL" id="CAH9103558.1"/>
    </source>
</evidence>
<name>A0A9P0ZHM1_CUSEU</name>
<dbReference type="OrthoDB" id="2747330at2759"/>
<feature type="region of interest" description="Disordered" evidence="3">
    <location>
        <begin position="51"/>
        <end position="73"/>
    </location>
</feature>
<dbReference type="Proteomes" id="UP001152484">
    <property type="component" value="Unassembled WGS sequence"/>
</dbReference>
<reference evidence="6" key="1">
    <citation type="submission" date="2022-07" db="EMBL/GenBank/DDBJ databases">
        <authorList>
            <person name="Macas J."/>
            <person name="Novak P."/>
            <person name="Neumann P."/>
        </authorList>
    </citation>
    <scope>NUCLEOTIDE SEQUENCE</scope>
</reference>
<evidence type="ECO:0000256" key="4">
    <source>
        <dbReference type="SAM" id="SignalP"/>
    </source>
</evidence>
<feature type="signal peptide" evidence="4">
    <location>
        <begin position="1"/>
        <end position="27"/>
    </location>
</feature>
<dbReference type="Pfam" id="PF14543">
    <property type="entry name" value="TAXi_N"/>
    <property type="match status" value="1"/>
</dbReference>
<dbReference type="Gene3D" id="2.40.70.10">
    <property type="entry name" value="Acid Proteases"/>
    <property type="match status" value="2"/>
</dbReference>
<gene>
    <name evidence="6" type="ORF">CEURO_LOCUS16170</name>
</gene>
<comment type="caution">
    <text evidence="6">The sequence shown here is derived from an EMBL/GenBank/DDBJ whole genome shotgun (WGS) entry which is preliminary data.</text>
</comment>
<accession>A0A9P0ZHM1</accession>
<evidence type="ECO:0000256" key="3">
    <source>
        <dbReference type="SAM" id="MobiDB-lite"/>
    </source>
</evidence>
<keyword evidence="4" id="KW-0732">Signal</keyword>
<dbReference type="InterPro" id="IPR021109">
    <property type="entry name" value="Peptidase_aspartic_dom_sf"/>
</dbReference>
<sequence>MAIVSCKLLPPLLLPLLLLAALSEEAAIKTSSVFDVQSSIQKTLNVFSPDSQKVAEESHGDDDPQRHPSSSSFSALYSFPLHSRLAFKRPRESDYESLMKARLKRDSARVQSLQARLDLAVNGGEMAEIQEDEAAAVTISFDPTTHEYLAKLQIGSPPQDVLMAVDTGSELSWMQCHQGSVFDPSSSTTYVPVQCNAPLCKSLEKQNCDGGTCGYQLTYGDGSGTSGKLATETVHYGGNQQLQNMTLGCGGDTEGPFARSSGVMGLGRGALSFTSQINASSLSYCLVDPDSTSGSTLEFNIRIPDKSIRAPLLPNPTPNTGYFYANLTGISVGNKNVIAVSGGAVVDTGTVLTRFQRDVYISLQNDFIVSMMQNGMGDRKVGGSPPFDTCYNMMDLSKANVSTVFFHFSNGNRLPLPPENFLVAVDSQGTHCFAFAISPGSMSIIGNVQQRGMRVTYDLDSSQICFTADNC</sequence>
<dbReference type="PROSITE" id="PS51767">
    <property type="entry name" value="PEPTIDASE_A1"/>
    <property type="match status" value="1"/>
</dbReference>
<feature type="compositionally biased region" description="Basic and acidic residues" evidence="3">
    <location>
        <begin position="53"/>
        <end position="66"/>
    </location>
</feature>
<organism evidence="6 7">
    <name type="scientific">Cuscuta europaea</name>
    <name type="common">European dodder</name>
    <dbReference type="NCBI Taxonomy" id="41803"/>
    <lineage>
        <taxon>Eukaryota</taxon>
        <taxon>Viridiplantae</taxon>
        <taxon>Streptophyta</taxon>
        <taxon>Embryophyta</taxon>
        <taxon>Tracheophyta</taxon>
        <taxon>Spermatophyta</taxon>
        <taxon>Magnoliopsida</taxon>
        <taxon>eudicotyledons</taxon>
        <taxon>Gunneridae</taxon>
        <taxon>Pentapetalae</taxon>
        <taxon>asterids</taxon>
        <taxon>lamiids</taxon>
        <taxon>Solanales</taxon>
        <taxon>Convolvulaceae</taxon>
        <taxon>Cuscuteae</taxon>
        <taxon>Cuscuta</taxon>
        <taxon>Cuscuta subgen. Cuscuta</taxon>
    </lineage>
</organism>
<dbReference type="Pfam" id="PF14541">
    <property type="entry name" value="TAXi_C"/>
    <property type="match status" value="1"/>
</dbReference>
<dbReference type="InterPro" id="IPR032799">
    <property type="entry name" value="TAXi_C"/>
</dbReference>
<feature type="chain" id="PRO_5040318705" description="Peptidase A1 domain-containing protein" evidence="4">
    <location>
        <begin position="28"/>
        <end position="471"/>
    </location>
</feature>
<protein>
    <recommendedName>
        <fullName evidence="5">Peptidase A1 domain-containing protein</fullName>
    </recommendedName>
</protein>
<dbReference type="PANTHER" id="PTHR13683">
    <property type="entry name" value="ASPARTYL PROTEASES"/>
    <property type="match status" value="1"/>
</dbReference>
<feature type="active site" evidence="2">
    <location>
        <position position="347"/>
    </location>
</feature>
<dbReference type="SUPFAM" id="SSF50630">
    <property type="entry name" value="Acid proteases"/>
    <property type="match status" value="1"/>
</dbReference>
<dbReference type="GO" id="GO:0006508">
    <property type="term" value="P:proteolysis"/>
    <property type="evidence" value="ECO:0007669"/>
    <property type="project" value="InterPro"/>
</dbReference>